<evidence type="ECO:0000256" key="2">
    <source>
        <dbReference type="ARBA" id="ARBA00008018"/>
    </source>
</evidence>
<dbReference type="InterPro" id="IPR002775">
    <property type="entry name" value="DNA/RNA-bd_Alba-like"/>
</dbReference>
<evidence type="ECO:0000256" key="1">
    <source>
        <dbReference type="ARBA" id="ARBA00004123"/>
    </source>
</evidence>
<dbReference type="EnsemblMetazoa" id="XM_038188868.1">
    <property type="protein sequence ID" value="XP_038044796.1"/>
    <property type="gene ID" value="LOC119719425"/>
</dbReference>
<feature type="compositionally biased region" description="Basic and acidic residues" evidence="4">
    <location>
        <begin position="184"/>
        <end position="194"/>
    </location>
</feature>
<evidence type="ECO:0000259" key="5">
    <source>
        <dbReference type="Pfam" id="PF01918"/>
    </source>
</evidence>
<dbReference type="GO" id="GO:0005634">
    <property type="term" value="C:nucleus"/>
    <property type="evidence" value="ECO:0007669"/>
    <property type="project" value="UniProtKB-SubCell"/>
</dbReference>
<dbReference type="SUPFAM" id="SSF82704">
    <property type="entry name" value="AlbA-like"/>
    <property type="match status" value="1"/>
</dbReference>
<dbReference type="Gene3D" id="3.30.110.20">
    <property type="entry name" value="Alba-like domain"/>
    <property type="match status" value="1"/>
</dbReference>
<name>A0A913Z1B8_PATMI</name>
<keyword evidence="7" id="KW-1185">Reference proteome</keyword>
<comment type="similarity">
    <text evidence="2">Belongs to the histone-like Alba family.</text>
</comment>
<feature type="compositionally biased region" description="Basic residues" evidence="4">
    <location>
        <begin position="210"/>
        <end position="220"/>
    </location>
</feature>
<dbReference type="InterPro" id="IPR036882">
    <property type="entry name" value="Alba-like_dom_sf"/>
</dbReference>
<evidence type="ECO:0000256" key="3">
    <source>
        <dbReference type="ARBA" id="ARBA00023242"/>
    </source>
</evidence>
<dbReference type="GO" id="GO:0003723">
    <property type="term" value="F:RNA binding"/>
    <property type="evidence" value="ECO:0007669"/>
    <property type="project" value="TreeGrafter"/>
</dbReference>
<dbReference type="PANTHER" id="PTHR13516">
    <property type="entry name" value="RIBONUCLEASE P SUBUNIT P25"/>
    <property type="match status" value="1"/>
</dbReference>
<sequence length="231" mass="25917">MMDHYERDETVVNEGGIAMHQFQPEEEEAVEIPEDQEDKLFSRLGLDLAGVTIMRVKNGSKLRNLLGFALKKIKEEGTKRIIFTGSASAISKTITCVEIVKRNMKTLHQVSKIYHKRIAEFWNPTEEGLDRLKVTRHIPAIAVLLSKESLDASEPGYQAPGTFCHLWTDSAKKDTKKSQPRKRTNAEKAKDTRRSAQSSSAPETRAGKSSAKKNQKKRKGNVQPKKDASGK</sequence>
<proteinExistence type="inferred from homology"/>
<evidence type="ECO:0000313" key="7">
    <source>
        <dbReference type="Proteomes" id="UP000887568"/>
    </source>
</evidence>
<evidence type="ECO:0000313" key="6">
    <source>
        <dbReference type="EnsemblMetazoa" id="XP_038044796.1"/>
    </source>
</evidence>
<dbReference type="InterPro" id="IPR051958">
    <property type="entry name" value="Alba-like_NAB"/>
</dbReference>
<dbReference type="GeneID" id="119719425"/>
<dbReference type="AlphaFoldDB" id="A0A913Z1B8"/>
<dbReference type="GO" id="GO:0001682">
    <property type="term" value="P:tRNA 5'-leader removal"/>
    <property type="evidence" value="ECO:0007669"/>
    <property type="project" value="TreeGrafter"/>
</dbReference>
<dbReference type="Pfam" id="PF01918">
    <property type="entry name" value="Alba"/>
    <property type="match status" value="1"/>
</dbReference>
<dbReference type="GO" id="GO:0000172">
    <property type="term" value="C:ribonuclease MRP complex"/>
    <property type="evidence" value="ECO:0007669"/>
    <property type="project" value="TreeGrafter"/>
</dbReference>
<accession>A0A913Z1B8</accession>
<evidence type="ECO:0000256" key="4">
    <source>
        <dbReference type="SAM" id="MobiDB-lite"/>
    </source>
</evidence>
<dbReference type="PANTHER" id="PTHR13516:SF4">
    <property type="entry name" value="FI09323P"/>
    <property type="match status" value="1"/>
</dbReference>
<dbReference type="RefSeq" id="XP_038044796.1">
    <property type="nucleotide sequence ID" value="XM_038188868.1"/>
</dbReference>
<comment type="subcellular location">
    <subcellularLocation>
        <location evidence="1">Nucleus</location>
    </subcellularLocation>
</comment>
<feature type="domain" description="DNA/RNA-binding protein Alba-like" evidence="5">
    <location>
        <begin position="53"/>
        <end position="115"/>
    </location>
</feature>
<dbReference type="Proteomes" id="UP000887568">
    <property type="component" value="Unplaced"/>
</dbReference>
<reference evidence="6" key="1">
    <citation type="submission" date="2022-11" db="UniProtKB">
        <authorList>
            <consortium name="EnsemblMetazoa"/>
        </authorList>
    </citation>
    <scope>IDENTIFICATION</scope>
</reference>
<feature type="region of interest" description="Disordered" evidence="4">
    <location>
        <begin position="170"/>
        <end position="231"/>
    </location>
</feature>
<dbReference type="OrthoDB" id="424402at2759"/>
<protein>
    <recommendedName>
        <fullName evidence="5">DNA/RNA-binding protein Alba-like domain-containing protein</fullName>
    </recommendedName>
</protein>
<organism evidence="6 7">
    <name type="scientific">Patiria miniata</name>
    <name type="common">Bat star</name>
    <name type="synonym">Asterina miniata</name>
    <dbReference type="NCBI Taxonomy" id="46514"/>
    <lineage>
        <taxon>Eukaryota</taxon>
        <taxon>Metazoa</taxon>
        <taxon>Echinodermata</taxon>
        <taxon>Eleutherozoa</taxon>
        <taxon>Asterozoa</taxon>
        <taxon>Asteroidea</taxon>
        <taxon>Valvatacea</taxon>
        <taxon>Valvatida</taxon>
        <taxon>Asterinidae</taxon>
        <taxon>Patiria</taxon>
    </lineage>
</organism>
<keyword evidence="3" id="KW-0539">Nucleus</keyword>